<dbReference type="InterPro" id="IPR013525">
    <property type="entry name" value="ABC2_TM"/>
</dbReference>
<evidence type="ECO:0000256" key="4">
    <source>
        <dbReference type="ARBA" id="ARBA00022741"/>
    </source>
</evidence>
<evidence type="ECO:0000256" key="7">
    <source>
        <dbReference type="ARBA" id="ARBA00023136"/>
    </source>
</evidence>
<evidence type="ECO:0000256" key="3">
    <source>
        <dbReference type="ARBA" id="ARBA00022692"/>
    </source>
</evidence>
<feature type="transmembrane region" description="Helical" evidence="9">
    <location>
        <begin position="666"/>
        <end position="684"/>
    </location>
</feature>
<dbReference type="GO" id="GO:0005524">
    <property type="term" value="F:ATP binding"/>
    <property type="evidence" value="ECO:0007669"/>
    <property type="project" value="UniProtKB-KW"/>
</dbReference>
<protein>
    <recommendedName>
        <fullName evidence="10">ABC transporter domain-containing protein</fullName>
    </recommendedName>
</protein>
<keyword evidence="3 9" id="KW-0812">Transmembrane</keyword>
<evidence type="ECO:0000256" key="6">
    <source>
        <dbReference type="ARBA" id="ARBA00022989"/>
    </source>
</evidence>
<feature type="transmembrane region" description="Helical" evidence="9">
    <location>
        <begin position="597"/>
        <end position="621"/>
    </location>
</feature>
<feature type="transmembrane region" description="Helical" evidence="9">
    <location>
        <begin position="1072"/>
        <end position="1089"/>
    </location>
</feature>
<dbReference type="Gene3D" id="3.40.50.300">
    <property type="entry name" value="P-loop containing nucleotide triphosphate hydrolases"/>
    <property type="match status" value="2"/>
</dbReference>
<keyword evidence="6 9" id="KW-1133">Transmembrane helix</keyword>
<comment type="caution">
    <text evidence="11">The sequence shown here is derived from an EMBL/GenBank/DDBJ whole genome shotgun (WGS) entry which is preliminary data.</text>
</comment>
<evidence type="ECO:0000256" key="9">
    <source>
        <dbReference type="SAM" id="Phobius"/>
    </source>
</evidence>
<dbReference type="RefSeq" id="XP_067820003.1">
    <property type="nucleotide sequence ID" value="XM_067958468.1"/>
</dbReference>
<dbReference type="Pfam" id="PF01061">
    <property type="entry name" value="ABC2_membrane"/>
    <property type="match status" value="1"/>
</dbReference>
<dbReference type="FunFam" id="3.40.50.300:FF:000528">
    <property type="entry name" value="ABC transporter G family member 31"/>
    <property type="match status" value="1"/>
</dbReference>
<feature type="region of interest" description="Disordered" evidence="8">
    <location>
        <begin position="58"/>
        <end position="82"/>
    </location>
</feature>
<dbReference type="KEGG" id="blac:94344139"/>
<feature type="region of interest" description="Disordered" evidence="8">
    <location>
        <begin position="961"/>
        <end position="985"/>
    </location>
</feature>
<dbReference type="GO" id="GO:0016887">
    <property type="term" value="F:ATP hydrolysis activity"/>
    <property type="evidence" value="ECO:0007669"/>
    <property type="project" value="InterPro"/>
</dbReference>
<dbReference type="Pfam" id="PF00005">
    <property type="entry name" value="ABC_tran"/>
    <property type="match status" value="2"/>
</dbReference>
<dbReference type="SUPFAM" id="SSF52540">
    <property type="entry name" value="P-loop containing nucleoside triphosphate hydrolases"/>
    <property type="match status" value="3"/>
</dbReference>
<feature type="transmembrane region" description="Helical" evidence="9">
    <location>
        <begin position="633"/>
        <end position="654"/>
    </location>
</feature>
<feature type="transmembrane region" description="Helical" evidence="9">
    <location>
        <begin position="523"/>
        <end position="544"/>
    </location>
</feature>
<dbReference type="EMBL" id="SHOA02000014">
    <property type="protein sequence ID" value="TDH70504.1"/>
    <property type="molecule type" value="Genomic_DNA"/>
</dbReference>
<dbReference type="SMART" id="SM00382">
    <property type="entry name" value="AAA"/>
    <property type="match status" value="2"/>
</dbReference>
<evidence type="ECO:0000256" key="5">
    <source>
        <dbReference type="ARBA" id="ARBA00022840"/>
    </source>
</evidence>
<organism evidence="11 12">
    <name type="scientific">Bremia lactucae</name>
    <name type="common">Lettuce downy mildew</name>
    <dbReference type="NCBI Taxonomy" id="4779"/>
    <lineage>
        <taxon>Eukaryota</taxon>
        <taxon>Sar</taxon>
        <taxon>Stramenopiles</taxon>
        <taxon>Oomycota</taxon>
        <taxon>Peronosporomycetes</taxon>
        <taxon>Peronosporales</taxon>
        <taxon>Peronosporaceae</taxon>
        <taxon>Bremia</taxon>
    </lineage>
</organism>
<feature type="transmembrane region" description="Helical" evidence="9">
    <location>
        <begin position="556"/>
        <end position="577"/>
    </location>
</feature>
<sequence>MARARQSDRKIKRKPNSSHKFTPLSAKDFSSSVSSVSSEPTPILDMLVHSYRKQGLHRHFHARSSRQREISTRSGPRDSLFTPRRPVGAVPELFVTFRHVSLALDVPTPSALAAAASNQTNRETLASNQLSAIKNSVQSAFAVLTLSKTVTHRQILKNVTGAFIPGSMTIILGRSGSGKSMLLKLLSGRLNVSKDNVTLDGEVSYSGLSRKDLKTQLPQCIAYVPQQDLHLSGMTVKETLDFAFECCAINADASVVNTVCKARASEYLSTRPMMNLTGERDPVTVIRELGLTRCQETIVGDERIRGVSGGEKKRLTAGEMAFGLHAVSMMDEITTGLDSSSAYDIVNAQRRLARQQRQTVVISLQQPTPEIWALFDNVLLLAEGEVLYHGPRDHVQAYFEALGFVCPPKRDLADFLCDLASPQQIQYEQLHAPLPGRRRHPRNANEFADLWMMSPVYEAMVEELDCVDNDTEAYSQRHCKYEDKRLYLDQQTLLQVPAFRQSFLHSTWTVIKRQMRLFGRNKVFIVSRLVQDLLVGIMVGSVYYGMDLADVQVVSGVVFSCTLFLGLGQSATLSTFFDARQVFYKHRGANFYRSSSYVFATCLSQVPLAITEALIFGSLVYWLGGLVNSLEQFVVFVLYMFLTVIVFVGEYFFLSCACATLPVAQVISTFALLFYILFAGFAVSREQLPLALRWIYWCNPLAWTTRGILVSQYRSNILDVCEYGGIDYCRMFNGKTLGIYSLGLYDVPDNPKWVILGILFLTISLVVINLLSYSMLEYYRHESTLVLPLTSLSETILARQSYAMLSTPRGDADEFHEIDMTEIQARNELLVRDVNKDISDSFFASQGVPTDPKDVFMRLATQWNVPPVTLAFHDLRYTIAVPAVDCEGQHGIEGASDRPVGFGSCSKAGESKKTESRELLKGVTGYALPGTMTALMGSTGAGKTTLMDVLAGRKIETIKPQSSVPMKSKPTESTATTIPHHQQLDASTTSSASLEHVRQEPLDFVTAYKAGRLKQRLDAKRAAPGVFMPSDRLRPVAFNQRQAASNGQQLSMLVRRFVRLYWRTPDYSTNRIVMALTLGLIFGLVYSGSNDFTTYQGANGALIAEAVATNTTINVSGWPLGCQPLTDAPPTLANITLKTYIEHVFGASRDDTAGSIGVVVGLLLIMRLATLVVMRLVNLQKR</sequence>
<keyword evidence="2" id="KW-0813">Transport</keyword>
<feature type="transmembrane region" description="Helical" evidence="9">
    <location>
        <begin position="1156"/>
        <end position="1177"/>
    </location>
</feature>
<dbReference type="GO" id="GO:0016020">
    <property type="term" value="C:membrane"/>
    <property type="evidence" value="ECO:0007669"/>
    <property type="project" value="UniProtKB-SubCell"/>
</dbReference>
<evidence type="ECO:0000313" key="11">
    <source>
        <dbReference type="EMBL" id="TDH70504.1"/>
    </source>
</evidence>
<dbReference type="PANTHER" id="PTHR19241">
    <property type="entry name" value="ATP-BINDING CASSETTE TRANSPORTER"/>
    <property type="match status" value="1"/>
</dbReference>
<dbReference type="OrthoDB" id="66620at2759"/>
<keyword evidence="12" id="KW-1185">Reference proteome</keyword>
<gene>
    <name evidence="11" type="ORF">CCR75_000360</name>
</gene>
<reference evidence="11 12" key="1">
    <citation type="journal article" date="2021" name="Genome Biol.">
        <title>AFLAP: assembly-free linkage analysis pipeline using k-mers from genome sequencing data.</title>
        <authorList>
            <person name="Fletcher K."/>
            <person name="Zhang L."/>
            <person name="Gil J."/>
            <person name="Han R."/>
            <person name="Cavanaugh K."/>
            <person name="Michelmore R."/>
        </authorList>
    </citation>
    <scope>NUCLEOTIDE SEQUENCE [LARGE SCALE GENOMIC DNA]</scope>
    <source>
        <strain evidence="11 12">SF5</strain>
    </source>
</reference>
<feature type="region of interest" description="Disordered" evidence="8">
    <location>
        <begin position="1"/>
        <end position="39"/>
    </location>
</feature>
<accession>A0A976FQ00</accession>
<keyword evidence="4" id="KW-0547">Nucleotide-binding</keyword>
<dbReference type="InterPro" id="IPR003593">
    <property type="entry name" value="AAA+_ATPase"/>
</dbReference>
<keyword evidence="5" id="KW-0067">ATP-binding</keyword>
<evidence type="ECO:0000313" key="12">
    <source>
        <dbReference type="Proteomes" id="UP000294530"/>
    </source>
</evidence>
<name>A0A976FQ00_BRELC</name>
<evidence type="ECO:0000256" key="8">
    <source>
        <dbReference type="SAM" id="MobiDB-lite"/>
    </source>
</evidence>
<dbReference type="GO" id="GO:0140359">
    <property type="term" value="F:ABC-type transporter activity"/>
    <property type="evidence" value="ECO:0007669"/>
    <property type="project" value="InterPro"/>
</dbReference>
<dbReference type="PROSITE" id="PS50893">
    <property type="entry name" value="ABC_TRANSPORTER_2"/>
    <property type="match status" value="1"/>
</dbReference>
<dbReference type="GeneID" id="94344139"/>
<evidence type="ECO:0000256" key="1">
    <source>
        <dbReference type="ARBA" id="ARBA00004141"/>
    </source>
</evidence>
<dbReference type="InterPro" id="IPR027417">
    <property type="entry name" value="P-loop_NTPase"/>
</dbReference>
<dbReference type="Proteomes" id="UP000294530">
    <property type="component" value="Unassembled WGS sequence"/>
</dbReference>
<evidence type="ECO:0000259" key="10">
    <source>
        <dbReference type="PROSITE" id="PS50893"/>
    </source>
</evidence>
<feature type="domain" description="ABC transporter" evidence="10">
    <location>
        <begin position="141"/>
        <end position="408"/>
    </location>
</feature>
<comment type="subcellular location">
    <subcellularLocation>
        <location evidence="1">Membrane</location>
        <topology evidence="1">Multi-pass membrane protein</topology>
    </subcellularLocation>
</comment>
<dbReference type="InterPro" id="IPR003439">
    <property type="entry name" value="ABC_transporter-like_ATP-bd"/>
</dbReference>
<dbReference type="AlphaFoldDB" id="A0A976FQ00"/>
<feature type="transmembrane region" description="Helical" evidence="9">
    <location>
        <begin position="753"/>
        <end position="771"/>
    </location>
</feature>
<evidence type="ECO:0000256" key="2">
    <source>
        <dbReference type="ARBA" id="ARBA00022448"/>
    </source>
</evidence>
<keyword evidence="7 9" id="KW-0472">Membrane</keyword>
<proteinExistence type="predicted"/>